<dbReference type="OrthoDB" id="8912608at2"/>
<evidence type="ECO:0000313" key="5">
    <source>
        <dbReference type="Proteomes" id="UP000094802"/>
    </source>
</evidence>
<dbReference type="EMBL" id="AJZD02000174">
    <property type="protein sequence ID" value="OEF93170.1"/>
    <property type="molecule type" value="Genomic_DNA"/>
</dbReference>
<protein>
    <recommendedName>
        <fullName evidence="6">Ankryin</fullName>
    </recommendedName>
</protein>
<dbReference type="GO" id="GO:0045944">
    <property type="term" value="P:positive regulation of transcription by RNA polymerase II"/>
    <property type="evidence" value="ECO:0007669"/>
    <property type="project" value="TreeGrafter"/>
</dbReference>
<dbReference type="Gene3D" id="1.25.40.20">
    <property type="entry name" value="Ankyrin repeat-containing domain"/>
    <property type="match status" value="2"/>
</dbReference>
<feature type="repeat" description="ANK" evidence="3">
    <location>
        <begin position="539"/>
        <end position="571"/>
    </location>
</feature>
<accession>A0A1E5FRW9</accession>
<proteinExistence type="predicted"/>
<dbReference type="PROSITE" id="PS50088">
    <property type="entry name" value="ANK_REPEAT"/>
    <property type="match status" value="1"/>
</dbReference>
<keyword evidence="1" id="KW-0677">Repeat</keyword>
<evidence type="ECO:0000313" key="4">
    <source>
        <dbReference type="EMBL" id="OEF93170.1"/>
    </source>
</evidence>
<sequence>MTNKTNNTPYYSVQHLLREFAKGLGTKALAGKKIDDACKNTEINPFHLEALKKSLIHDPLTKCVNIYFADHVLEQFERVTEFYLNLIKSVPLDGVDANLAQQFIDRYFMTFAVAEICSSSLNGMRLTSRDIAWSDKTLMSLVLENLEDSMEWQQFLINSTESQKECLRAWALGPGAELPKLSSITSLGESWQRGNSWGAFKARLITARLWDYFFYRSGYTDLALLRHSSPKQCLEKLVSQLLNLLQQGTIKYEATSPLALGLFDLLRLRIPKVADSQGRCFELLDQLRSQQEKLDINKEATYYYHWMNARYLLHSGELLAAVDEYKLAFEQVIYRQGENAEKIIIEAIVTACRCPKPNKRFINRLRRMAVVLKIDLMPPEHSGDEDKAKPQEIESWEIAAFSQYFSAFFTRDSFFPGASYPTNPHDTNGVWMVDETTHQLDIEKPDKVLSVGMEGGLVKQMPQLVYFSMLEDVNAISTLLNSSADVNRLSSRNESAILLAIQSMQANVMPLNSMKEELFQLLSQKPHKRSVLDTLTEKKKLSPLGCAIQTGRIGVVRKLIEMGASVDRRHDTIGETPLFTAIGLIAHHTRPHLNAGHWEKMKYSKMNLQSVRAHSAGLLPHDLEHLKTVMAKQDSDPVFQSIHEVVKKTEIGNILKYTSADGFRQIAKLLIEEGADPNAKHDTAMLGYTPLMLAIELDEAELVEAMIDSKQYQANFQDTCIDSRTGQRVDIERLIREWRASNVAKALS</sequence>
<dbReference type="InterPro" id="IPR002110">
    <property type="entry name" value="Ankyrin_rpt"/>
</dbReference>
<dbReference type="GO" id="GO:0000976">
    <property type="term" value="F:transcription cis-regulatory region binding"/>
    <property type="evidence" value="ECO:0007669"/>
    <property type="project" value="TreeGrafter"/>
</dbReference>
<evidence type="ECO:0000256" key="2">
    <source>
        <dbReference type="ARBA" id="ARBA00023043"/>
    </source>
</evidence>
<gene>
    <name evidence="4" type="ORF">A142_00875</name>
</gene>
<dbReference type="PANTHER" id="PTHR24193:SF121">
    <property type="entry name" value="ADA2A-CONTAINING COMPLEX COMPONENT 3, ISOFORM D"/>
    <property type="match status" value="1"/>
</dbReference>
<dbReference type="InterPro" id="IPR036770">
    <property type="entry name" value="Ankyrin_rpt-contain_sf"/>
</dbReference>
<name>A0A1E5FRW9_VIBSP</name>
<evidence type="ECO:0000256" key="3">
    <source>
        <dbReference type="PROSITE-ProRule" id="PRU00023"/>
    </source>
</evidence>
<comment type="caution">
    <text evidence="4">The sequence shown here is derived from an EMBL/GenBank/DDBJ whole genome shotgun (WGS) entry which is preliminary data.</text>
</comment>
<organism evidence="4 5">
    <name type="scientific">Vibrio splendidus 12E03</name>
    <dbReference type="NCBI Taxonomy" id="1191305"/>
    <lineage>
        <taxon>Bacteria</taxon>
        <taxon>Pseudomonadati</taxon>
        <taxon>Pseudomonadota</taxon>
        <taxon>Gammaproteobacteria</taxon>
        <taxon>Vibrionales</taxon>
        <taxon>Vibrionaceae</taxon>
        <taxon>Vibrio</taxon>
    </lineage>
</organism>
<dbReference type="AlphaFoldDB" id="A0A1E5FRW9"/>
<keyword evidence="2 3" id="KW-0040">ANK repeat</keyword>
<evidence type="ECO:0000256" key="1">
    <source>
        <dbReference type="ARBA" id="ARBA00022737"/>
    </source>
</evidence>
<evidence type="ECO:0008006" key="6">
    <source>
        <dbReference type="Google" id="ProtNLM"/>
    </source>
</evidence>
<dbReference type="Proteomes" id="UP000094802">
    <property type="component" value="Unassembled WGS sequence"/>
</dbReference>
<reference evidence="4 5" key="1">
    <citation type="journal article" date="2012" name="Science">
        <title>Ecological populations of bacteria act as socially cohesive units of antibiotic production and resistance.</title>
        <authorList>
            <person name="Cordero O.X."/>
            <person name="Wildschutte H."/>
            <person name="Kirkup B."/>
            <person name="Proehl S."/>
            <person name="Ngo L."/>
            <person name="Hussain F."/>
            <person name="Le Roux F."/>
            <person name="Mincer T."/>
            <person name="Polz M.F."/>
        </authorList>
    </citation>
    <scope>NUCLEOTIDE SEQUENCE [LARGE SCALE GENOMIC DNA]</scope>
    <source>
        <strain evidence="4 5">12E03</strain>
    </source>
</reference>
<dbReference type="RefSeq" id="WP_019823989.1">
    <property type="nucleotide sequence ID" value="NZ_AJZD02000174.1"/>
</dbReference>
<dbReference type="PANTHER" id="PTHR24193">
    <property type="entry name" value="ANKYRIN REPEAT PROTEIN"/>
    <property type="match status" value="1"/>
</dbReference>
<dbReference type="SMART" id="SM00248">
    <property type="entry name" value="ANK"/>
    <property type="match status" value="4"/>
</dbReference>
<dbReference type="SUPFAM" id="SSF48403">
    <property type="entry name" value="Ankyrin repeat"/>
    <property type="match status" value="1"/>
</dbReference>
<dbReference type="InterPro" id="IPR050663">
    <property type="entry name" value="Ankyrin-SOCS_Box"/>
</dbReference>